<dbReference type="EMBL" id="VSSQ01005633">
    <property type="protein sequence ID" value="MPM29887.1"/>
    <property type="molecule type" value="Genomic_DNA"/>
</dbReference>
<comment type="caution">
    <text evidence="1">The sequence shown here is derived from an EMBL/GenBank/DDBJ whole genome shotgun (WGS) entry which is preliminary data.</text>
</comment>
<dbReference type="AlphaFoldDB" id="A0A644YNM6"/>
<reference evidence="1" key="1">
    <citation type="submission" date="2019-08" db="EMBL/GenBank/DDBJ databases">
        <authorList>
            <person name="Kucharzyk K."/>
            <person name="Murdoch R.W."/>
            <person name="Higgins S."/>
            <person name="Loffler F."/>
        </authorList>
    </citation>
    <scope>NUCLEOTIDE SEQUENCE</scope>
</reference>
<protein>
    <submittedName>
        <fullName evidence="1">Uncharacterized protein</fullName>
    </submittedName>
</protein>
<evidence type="ECO:0000313" key="1">
    <source>
        <dbReference type="EMBL" id="MPM29887.1"/>
    </source>
</evidence>
<accession>A0A644YNM6</accession>
<organism evidence="1">
    <name type="scientific">bioreactor metagenome</name>
    <dbReference type="NCBI Taxonomy" id="1076179"/>
    <lineage>
        <taxon>unclassified sequences</taxon>
        <taxon>metagenomes</taxon>
        <taxon>ecological metagenomes</taxon>
    </lineage>
</organism>
<proteinExistence type="predicted"/>
<name>A0A644YNM6_9ZZZZ</name>
<gene>
    <name evidence="1" type="ORF">SDC9_76429</name>
</gene>
<sequence>MVRDVLLNGKPRLVLLCLCSAFLGVAPRLQKASIHFQLRGLVSKFGVELILQGLDALRHHIKAAFRSGLVNHVHSLQGLRCGLGVLHHQRGNVHGAHEIVRIDRVVIKSLSKSNNIL</sequence>